<dbReference type="InterPro" id="IPR021334">
    <property type="entry name" value="DUF2947"/>
</dbReference>
<reference evidence="1" key="2">
    <citation type="submission" date="2022-08" db="EMBL/GenBank/DDBJ databases">
        <authorList>
            <person name="Dong C."/>
        </authorList>
    </citation>
    <scope>NUCLEOTIDE SEQUENCE</scope>
    <source>
        <strain evidence="1">59MF3M-4</strain>
    </source>
</reference>
<dbReference type="AlphaFoldDB" id="A0A9X3AR58"/>
<dbReference type="RefSeq" id="WP_260975301.1">
    <property type="nucleotide sequence ID" value="NZ_JAOANI010000014.1"/>
</dbReference>
<proteinExistence type="predicted"/>
<organism evidence="1 2">
    <name type="scientific">Thalassolituus pacificus</name>
    <dbReference type="NCBI Taxonomy" id="2975440"/>
    <lineage>
        <taxon>Bacteria</taxon>
        <taxon>Pseudomonadati</taxon>
        <taxon>Pseudomonadota</taxon>
        <taxon>Gammaproteobacteria</taxon>
        <taxon>Oceanospirillales</taxon>
        <taxon>Oceanospirillaceae</taxon>
        <taxon>Thalassolituus</taxon>
    </lineage>
</organism>
<keyword evidence="2" id="KW-1185">Reference proteome</keyword>
<accession>A0A9X3AR58</accession>
<protein>
    <submittedName>
        <fullName evidence="1">DUF2947 domain-containing protein</fullName>
    </submittedName>
</protein>
<dbReference type="EMBL" id="JAOANI010000014">
    <property type="protein sequence ID" value="MCT7358384.1"/>
    <property type="molecule type" value="Genomic_DNA"/>
</dbReference>
<dbReference type="Pfam" id="PF11163">
    <property type="entry name" value="DUF2947"/>
    <property type="match status" value="1"/>
</dbReference>
<reference evidence="1" key="1">
    <citation type="journal article" date="2022" name="Front. Microbiol.">
        <title>Genome-based taxonomic rearrangement of Oceanobacter-related bacteria including the description of Thalassolituus hydrocarbonoclasticus sp. nov. and Thalassolituus pacificus sp. nov. and emended description of the genus Thalassolituus.</title>
        <authorList>
            <person name="Dong C."/>
            <person name="Wei L."/>
            <person name="Wang J."/>
            <person name="Lai Q."/>
            <person name="Huang Z."/>
            <person name="Shao Z."/>
        </authorList>
    </citation>
    <scope>NUCLEOTIDE SEQUENCE</scope>
    <source>
        <strain evidence="1">59MF3M-4</strain>
    </source>
</reference>
<evidence type="ECO:0000313" key="1">
    <source>
        <dbReference type="EMBL" id="MCT7358384.1"/>
    </source>
</evidence>
<sequence>MNYLAWPDYKQGWIFRHRELPVAAEDLEHIKPLTAVAALQFWRQNISKEATHASHFLGDDWPARNGVWAEQGDWQSCWDRDCNELPELIAAHLSWDDNTVVYFCYHSEHVVQTSWKIFRRYWKNFLFYDDEPFLLGKKRSQVVQFHSDGSFHIGTRPKDH</sequence>
<name>A0A9X3AR58_9GAMM</name>
<comment type="caution">
    <text evidence="1">The sequence shown here is derived from an EMBL/GenBank/DDBJ whole genome shotgun (WGS) entry which is preliminary data.</text>
</comment>
<gene>
    <name evidence="1" type="ORF">NYR02_05030</name>
</gene>
<evidence type="ECO:0000313" key="2">
    <source>
        <dbReference type="Proteomes" id="UP001147830"/>
    </source>
</evidence>
<dbReference type="Proteomes" id="UP001147830">
    <property type="component" value="Unassembled WGS sequence"/>
</dbReference>